<name>A0AAN6RRE7_9PEZI</name>
<proteinExistence type="predicted"/>
<dbReference type="EMBL" id="MU855750">
    <property type="protein sequence ID" value="KAK3899703.1"/>
    <property type="molecule type" value="Genomic_DNA"/>
</dbReference>
<evidence type="ECO:0000313" key="1">
    <source>
        <dbReference type="EMBL" id="KAK3899703.1"/>
    </source>
</evidence>
<organism evidence="1 2">
    <name type="scientific">Staphylotrichum tortipilum</name>
    <dbReference type="NCBI Taxonomy" id="2831512"/>
    <lineage>
        <taxon>Eukaryota</taxon>
        <taxon>Fungi</taxon>
        <taxon>Dikarya</taxon>
        <taxon>Ascomycota</taxon>
        <taxon>Pezizomycotina</taxon>
        <taxon>Sordariomycetes</taxon>
        <taxon>Sordariomycetidae</taxon>
        <taxon>Sordariales</taxon>
        <taxon>Chaetomiaceae</taxon>
        <taxon>Staphylotrichum</taxon>
    </lineage>
</organism>
<evidence type="ECO:0000313" key="2">
    <source>
        <dbReference type="Proteomes" id="UP001303889"/>
    </source>
</evidence>
<reference evidence="1" key="1">
    <citation type="journal article" date="2023" name="Mol. Phylogenet. Evol.">
        <title>Genome-scale phylogeny and comparative genomics of the fungal order Sordariales.</title>
        <authorList>
            <person name="Hensen N."/>
            <person name="Bonometti L."/>
            <person name="Westerberg I."/>
            <person name="Brannstrom I.O."/>
            <person name="Guillou S."/>
            <person name="Cros-Aarteil S."/>
            <person name="Calhoun S."/>
            <person name="Haridas S."/>
            <person name="Kuo A."/>
            <person name="Mondo S."/>
            <person name="Pangilinan J."/>
            <person name="Riley R."/>
            <person name="LaButti K."/>
            <person name="Andreopoulos B."/>
            <person name="Lipzen A."/>
            <person name="Chen C."/>
            <person name="Yan M."/>
            <person name="Daum C."/>
            <person name="Ng V."/>
            <person name="Clum A."/>
            <person name="Steindorff A."/>
            <person name="Ohm R.A."/>
            <person name="Martin F."/>
            <person name="Silar P."/>
            <person name="Natvig D.O."/>
            <person name="Lalanne C."/>
            <person name="Gautier V."/>
            <person name="Ament-Velasquez S.L."/>
            <person name="Kruys A."/>
            <person name="Hutchinson M.I."/>
            <person name="Powell A.J."/>
            <person name="Barry K."/>
            <person name="Miller A.N."/>
            <person name="Grigoriev I.V."/>
            <person name="Debuchy R."/>
            <person name="Gladieux P."/>
            <person name="Hiltunen Thoren M."/>
            <person name="Johannesson H."/>
        </authorList>
    </citation>
    <scope>NUCLEOTIDE SEQUENCE</scope>
    <source>
        <strain evidence="1">CBS 103.79</strain>
    </source>
</reference>
<gene>
    <name evidence="1" type="ORF">C8A05DRAFT_36655</name>
</gene>
<keyword evidence="2" id="KW-1185">Reference proteome</keyword>
<sequence length="161" mass="18215">MNTATARAIQRATTEERAASTLHQRLSIFSTIFLAVYGGKAFRSIRPLLHNEFQPTASLLTSWWRGTQFRCAGDGHAIDSLWLCWFIPGFYTRMQVANAHHTEDPATRSAARRAFYNEAIRHMSGPFLALARVARSYLSPSDRCLLIAMSFLSHLCHAMIR</sequence>
<comment type="caution">
    <text evidence="1">The sequence shown here is derived from an EMBL/GenBank/DDBJ whole genome shotgun (WGS) entry which is preliminary data.</text>
</comment>
<reference evidence="1" key="2">
    <citation type="submission" date="2023-05" db="EMBL/GenBank/DDBJ databases">
        <authorList>
            <consortium name="Lawrence Berkeley National Laboratory"/>
            <person name="Steindorff A."/>
            <person name="Hensen N."/>
            <person name="Bonometti L."/>
            <person name="Westerberg I."/>
            <person name="Brannstrom I.O."/>
            <person name="Guillou S."/>
            <person name="Cros-Aarteil S."/>
            <person name="Calhoun S."/>
            <person name="Haridas S."/>
            <person name="Kuo A."/>
            <person name="Mondo S."/>
            <person name="Pangilinan J."/>
            <person name="Riley R."/>
            <person name="Labutti K."/>
            <person name="Andreopoulos B."/>
            <person name="Lipzen A."/>
            <person name="Chen C."/>
            <person name="Yanf M."/>
            <person name="Daum C."/>
            <person name="Ng V."/>
            <person name="Clum A."/>
            <person name="Ohm R."/>
            <person name="Martin F."/>
            <person name="Silar P."/>
            <person name="Natvig D."/>
            <person name="Lalanne C."/>
            <person name="Gautier V."/>
            <person name="Ament-Velasquez S.L."/>
            <person name="Kruys A."/>
            <person name="Hutchinson M.I."/>
            <person name="Powell A.J."/>
            <person name="Barry K."/>
            <person name="Miller A.N."/>
            <person name="Grigoriev I.V."/>
            <person name="Debuchy R."/>
            <person name="Gladieux P."/>
            <person name="Thoren M.H."/>
            <person name="Johannesson H."/>
        </authorList>
    </citation>
    <scope>NUCLEOTIDE SEQUENCE</scope>
    <source>
        <strain evidence="1">CBS 103.79</strain>
    </source>
</reference>
<protein>
    <submittedName>
        <fullName evidence="1">Uncharacterized protein</fullName>
    </submittedName>
</protein>
<dbReference type="Proteomes" id="UP001303889">
    <property type="component" value="Unassembled WGS sequence"/>
</dbReference>
<dbReference type="AlphaFoldDB" id="A0AAN6RRE7"/>
<accession>A0AAN6RRE7</accession>